<evidence type="ECO:0000256" key="3">
    <source>
        <dbReference type="ARBA" id="ARBA00023235"/>
    </source>
</evidence>
<evidence type="ECO:0000256" key="1">
    <source>
        <dbReference type="ARBA" id="ARBA00009375"/>
    </source>
</evidence>
<feature type="active site" description="Nucleophile" evidence="4 5">
    <location>
        <position position="48"/>
    </location>
</feature>
<dbReference type="InterPro" id="IPR020095">
    <property type="entry name" value="PsdUridine_synth_TruA_C"/>
</dbReference>
<evidence type="ECO:0000313" key="10">
    <source>
        <dbReference type="Proteomes" id="UP000178449"/>
    </source>
</evidence>
<reference evidence="9 10" key="1">
    <citation type="journal article" date="2016" name="Nat. Commun.">
        <title>Thousands of microbial genomes shed light on interconnected biogeochemical processes in an aquifer system.</title>
        <authorList>
            <person name="Anantharaman K."/>
            <person name="Brown C.T."/>
            <person name="Hug L.A."/>
            <person name="Sharon I."/>
            <person name="Castelle C.J."/>
            <person name="Probst A.J."/>
            <person name="Thomas B.C."/>
            <person name="Singh A."/>
            <person name="Wilkins M.J."/>
            <person name="Karaoz U."/>
            <person name="Brodie E.L."/>
            <person name="Williams K.H."/>
            <person name="Hubbard S.S."/>
            <person name="Banfield J.F."/>
        </authorList>
    </citation>
    <scope>NUCLEOTIDE SEQUENCE [LARGE SCALE GENOMIC DNA]</scope>
</reference>
<name>A0A1F6G5B2_9PROT</name>
<dbReference type="PIRSF" id="PIRSF001430">
    <property type="entry name" value="tRNA_psdUrid_synth"/>
    <property type="match status" value="1"/>
</dbReference>
<comment type="catalytic activity">
    <reaction evidence="4 7">
        <text>uridine(38/39/40) in tRNA = pseudouridine(38/39/40) in tRNA</text>
        <dbReference type="Rhea" id="RHEA:22376"/>
        <dbReference type="Rhea" id="RHEA-COMP:10085"/>
        <dbReference type="Rhea" id="RHEA-COMP:10087"/>
        <dbReference type="ChEBI" id="CHEBI:65314"/>
        <dbReference type="ChEBI" id="CHEBI:65315"/>
        <dbReference type="EC" id="5.4.99.12"/>
    </reaction>
</comment>
<dbReference type="CDD" id="cd02570">
    <property type="entry name" value="PseudoU_synth_EcTruA"/>
    <property type="match status" value="1"/>
</dbReference>
<comment type="function">
    <text evidence="4">Formation of pseudouridine at positions 38, 39 and 40 in the anticodon stem and loop of transfer RNAs.</text>
</comment>
<feature type="domain" description="Pseudouridine synthase I TruA alpha/beta" evidence="8">
    <location>
        <begin position="138"/>
        <end position="241"/>
    </location>
</feature>
<dbReference type="AlphaFoldDB" id="A0A1F6G5B2"/>
<dbReference type="GO" id="GO:0031119">
    <property type="term" value="P:tRNA pseudouridine synthesis"/>
    <property type="evidence" value="ECO:0007669"/>
    <property type="project" value="UniProtKB-UniRule"/>
</dbReference>
<dbReference type="HAMAP" id="MF_00171">
    <property type="entry name" value="TruA"/>
    <property type="match status" value="1"/>
</dbReference>
<dbReference type="InterPro" id="IPR020097">
    <property type="entry name" value="PsdUridine_synth_TruA_a/b_dom"/>
</dbReference>
<evidence type="ECO:0000256" key="6">
    <source>
        <dbReference type="PIRSR" id="PIRSR001430-2"/>
    </source>
</evidence>
<dbReference type="SUPFAM" id="SSF55120">
    <property type="entry name" value="Pseudouridine synthase"/>
    <property type="match status" value="1"/>
</dbReference>
<dbReference type="InterPro" id="IPR020103">
    <property type="entry name" value="PsdUridine_synth_cat_dom_sf"/>
</dbReference>
<dbReference type="NCBIfam" id="TIGR00071">
    <property type="entry name" value="hisT_truA"/>
    <property type="match status" value="1"/>
</dbReference>
<dbReference type="Gene3D" id="3.30.70.660">
    <property type="entry name" value="Pseudouridine synthase I, catalytic domain, C-terminal subdomain"/>
    <property type="match status" value="1"/>
</dbReference>
<dbReference type="PANTHER" id="PTHR11142">
    <property type="entry name" value="PSEUDOURIDYLATE SYNTHASE"/>
    <property type="match status" value="1"/>
</dbReference>
<dbReference type="InterPro" id="IPR001406">
    <property type="entry name" value="PsdUridine_synth_TruA"/>
</dbReference>
<keyword evidence="3 4" id="KW-0413">Isomerase</keyword>
<accession>A0A1F6G5B2</accession>
<proteinExistence type="inferred from homology"/>
<dbReference type="EMBL" id="MFNE01000052">
    <property type="protein sequence ID" value="OGG93298.1"/>
    <property type="molecule type" value="Genomic_DNA"/>
</dbReference>
<evidence type="ECO:0000256" key="4">
    <source>
        <dbReference type="HAMAP-Rule" id="MF_00171"/>
    </source>
</evidence>
<dbReference type="PANTHER" id="PTHR11142:SF0">
    <property type="entry name" value="TRNA PSEUDOURIDINE SYNTHASE-LIKE 1"/>
    <property type="match status" value="1"/>
</dbReference>
<dbReference type="GO" id="GO:0003723">
    <property type="term" value="F:RNA binding"/>
    <property type="evidence" value="ECO:0007669"/>
    <property type="project" value="InterPro"/>
</dbReference>
<comment type="caution">
    <text evidence="4">Lacks conserved residue(s) required for the propagation of feature annotation.</text>
</comment>
<keyword evidence="2 4" id="KW-0819">tRNA processing</keyword>
<evidence type="ECO:0000256" key="5">
    <source>
        <dbReference type="PIRSR" id="PIRSR001430-1"/>
    </source>
</evidence>
<dbReference type="InterPro" id="IPR020094">
    <property type="entry name" value="TruA/RsuA/RluB/E/F_N"/>
</dbReference>
<dbReference type="Proteomes" id="UP000178449">
    <property type="component" value="Unassembled WGS sequence"/>
</dbReference>
<comment type="subunit">
    <text evidence="4">Homodimer.</text>
</comment>
<comment type="similarity">
    <text evidence="1 4 7">Belongs to the tRNA pseudouridine synthase TruA family.</text>
</comment>
<gene>
    <name evidence="4" type="primary">truA</name>
    <name evidence="9" type="ORF">A2527_13730</name>
</gene>
<dbReference type="GO" id="GO:0160147">
    <property type="term" value="F:tRNA pseudouridine(38-40) synthase activity"/>
    <property type="evidence" value="ECO:0007669"/>
    <property type="project" value="UniProtKB-EC"/>
</dbReference>
<protein>
    <recommendedName>
        <fullName evidence="4">tRNA pseudouridine synthase A</fullName>
        <ecNumber evidence="4">5.4.99.12</ecNumber>
    </recommendedName>
    <alternativeName>
        <fullName evidence="4">tRNA pseudouridine(38-40) synthase</fullName>
    </alternativeName>
    <alternativeName>
        <fullName evidence="4">tRNA pseudouridylate synthase I</fullName>
    </alternativeName>
    <alternativeName>
        <fullName evidence="4">tRNA-uridine isomerase I</fullName>
    </alternativeName>
</protein>
<organism evidence="9 10">
    <name type="scientific">Candidatus Lambdaproteobacteria bacterium RIFOXYD2_FULL_50_16</name>
    <dbReference type="NCBI Taxonomy" id="1817772"/>
    <lineage>
        <taxon>Bacteria</taxon>
        <taxon>Pseudomonadati</taxon>
        <taxon>Pseudomonadota</taxon>
        <taxon>Candidatus Lambdaproteobacteria</taxon>
    </lineage>
</organism>
<dbReference type="STRING" id="1817772.A2527_13730"/>
<dbReference type="Pfam" id="PF01416">
    <property type="entry name" value="PseudoU_synth_1"/>
    <property type="match status" value="1"/>
</dbReference>
<evidence type="ECO:0000259" key="8">
    <source>
        <dbReference type="Pfam" id="PF01416"/>
    </source>
</evidence>
<feature type="binding site" evidence="4 6">
    <location>
        <position position="105"/>
    </location>
    <ligand>
        <name>substrate</name>
    </ligand>
</feature>
<dbReference type="EC" id="5.4.99.12" evidence="4"/>
<comment type="caution">
    <text evidence="9">The sequence shown here is derived from an EMBL/GenBank/DDBJ whole genome shotgun (WGS) entry which is preliminary data.</text>
</comment>
<evidence type="ECO:0000256" key="2">
    <source>
        <dbReference type="ARBA" id="ARBA00022694"/>
    </source>
</evidence>
<evidence type="ECO:0000256" key="7">
    <source>
        <dbReference type="RuleBase" id="RU003792"/>
    </source>
</evidence>
<evidence type="ECO:0000313" key="9">
    <source>
        <dbReference type="EMBL" id="OGG93298.1"/>
    </source>
</evidence>
<dbReference type="Gene3D" id="3.30.70.580">
    <property type="entry name" value="Pseudouridine synthase I, catalytic domain, N-terminal subdomain"/>
    <property type="match status" value="1"/>
</dbReference>
<sequence length="273" mass="30421">MAKLRYRGGAYRGWQAQPGAPNIQGAVMAALKNLTGDQGPLAAPSRTDAGVHAKGQLACFDLTSSISLNQLFKGLNNELPSDIAVVDLVEVPPDFQVRQNEGKRYIYRIWTAIYSDPFFENTHWWVPGQFDLDKMLHAAPQYLGSHDFCAFRDRCCQGIDTNKSVTRFDITSRQIEAGREIEVTIEGKAFLHKQIRIMVGTLVDIARNRRPANFLDQALNAKAYAAQIGSESVRTGNYRGHAGQTAPAHGLTLDQVFLTPDPFETRELEDWRG</sequence>